<evidence type="ECO:0000313" key="4">
    <source>
        <dbReference type="EMBL" id="VTP67023.1"/>
    </source>
</evidence>
<dbReference type="AlphaFoldDB" id="A0A3S4FR84"/>
<evidence type="ECO:0000256" key="2">
    <source>
        <dbReference type="SAM" id="SignalP"/>
    </source>
</evidence>
<dbReference type="RefSeq" id="WP_054305822.1">
    <property type="nucleotide sequence ID" value="NZ_CAMIPJ010000008.1"/>
</dbReference>
<feature type="region of interest" description="Disordered" evidence="1">
    <location>
        <begin position="36"/>
        <end position="59"/>
    </location>
</feature>
<reference evidence="3 5" key="1">
    <citation type="submission" date="2018-12" db="EMBL/GenBank/DDBJ databases">
        <authorList>
            <consortium name="Pathogen Informatics"/>
        </authorList>
    </citation>
    <scope>NUCLEOTIDE SEQUENCE [LARGE SCALE GENOMIC DNA]</scope>
    <source>
        <strain evidence="4 6">NCTC12971</strain>
        <strain evidence="3 5">NCTC9419</strain>
    </source>
</reference>
<evidence type="ECO:0000313" key="3">
    <source>
        <dbReference type="EMBL" id="VEA70061.1"/>
    </source>
</evidence>
<dbReference type="EMBL" id="LR134155">
    <property type="protein sequence ID" value="VEA70061.1"/>
    <property type="molecule type" value="Genomic_DNA"/>
</dbReference>
<organism evidence="3 5">
    <name type="scientific">Serratia rubidaea</name>
    <name type="common">Serratia marinorubra</name>
    <dbReference type="NCBI Taxonomy" id="61652"/>
    <lineage>
        <taxon>Bacteria</taxon>
        <taxon>Pseudomonadati</taxon>
        <taxon>Pseudomonadota</taxon>
        <taxon>Gammaproteobacteria</taxon>
        <taxon>Enterobacterales</taxon>
        <taxon>Yersiniaceae</taxon>
        <taxon>Serratia</taxon>
    </lineage>
</organism>
<dbReference type="Proteomes" id="UP000307968">
    <property type="component" value="Chromosome"/>
</dbReference>
<evidence type="ECO:0008006" key="7">
    <source>
        <dbReference type="Google" id="ProtNLM"/>
    </source>
</evidence>
<feature type="signal peptide" evidence="2">
    <location>
        <begin position="1"/>
        <end position="31"/>
    </location>
</feature>
<proteinExistence type="predicted"/>
<evidence type="ECO:0000313" key="5">
    <source>
        <dbReference type="Proteomes" id="UP000271603"/>
    </source>
</evidence>
<keyword evidence="2" id="KW-0732">Signal</keyword>
<dbReference type="Proteomes" id="UP000271603">
    <property type="component" value="Chromosome"/>
</dbReference>
<evidence type="ECO:0000256" key="1">
    <source>
        <dbReference type="SAM" id="MobiDB-lite"/>
    </source>
</evidence>
<name>A0A3S4FR84_SERRU</name>
<accession>A0A3S4FR84</accession>
<protein>
    <recommendedName>
        <fullName evidence="7">Lipoprotein</fullName>
    </recommendedName>
</protein>
<gene>
    <name evidence="4" type="ORF">NCTC12971_04898</name>
    <name evidence="3" type="ORF">NCTC9419_01553</name>
</gene>
<dbReference type="EMBL" id="LR590463">
    <property type="protein sequence ID" value="VTP67023.1"/>
    <property type="molecule type" value="Genomic_DNA"/>
</dbReference>
<feature type="compositionally biased region" description="Low complexity" evidence="1">
    <location>
        <begin position="36"/>
        <end position="53"/>
    </location>
</feature>
<evidence type="ECO:0000313" key="6">
    <source>
        <dbReference type="Proteomes" id="UP000307968"/>
    </source>
</evidence>
<feature type="chain" id="PRO_5036094921" description="Lipoprotein" evidence="2">
    <location>
        <begin position="32"/>
        <end position="145"/>
    </location>
</feature>
<dbReference type="GeneID" id="61762746"/>
<sequence>MMIALFHQRGRALRLCGCAAFSLLLSGCLSAPEETTAPTPTVQAAPAPAEATVAPPPKSVNSIEQCRKALDSLQKINPQSYRQKKAYFDSLLGSVAQYSAVRGEVSGGTKDTIDALYKFKTNKVCADIENEVMNGLVRRAERMTP</sequence>